<dbReference type="EMBL" id="MCGO01000041">
    <property type="protein sequence ID" value="ORY39114.1"/>
    <property type="molecule type" value="Genomic_DNA"/>
</dbReference>
<dbReference type="InterPro" id="IPR050987">
    <property type="entry name" value="AtrR-like"/>
</dbReference>
<organism evidence="3 4">
    <name type="scientific">Rhizoclosmatium globosum</name>
    <dbReference type="NCBI Taxonomy" id="329046"/>
    <lineage>
        <taxon>Eukaryota</taxon>
        <taxon>Fungi</taxon>
        <taxon>Fungi incertae sedis</taxon>
        <taxon>Chytridiomycota</taxon>
        <taxon>Chytridiomycota incertae sedis</taxon>
        <taxon>Chytridiomycetes</taxon>
        <taxon>Chytridiales</taxon>
        <taxon>Chytriomycetaceae</taxon>
        <taxon>Rhizoclosmatium</taxon>
    </lineage>
</organism>
<keyword evidence="4" id="KW-1185">Reference proteome</keyword>
<dbReference type="InterPro" id="IPR007219">
    <property type="entry name" value="XnlR_reg_dom"/>
</dbReference>
<dbReference type="GO" id="GO:0003700">
    <property type="term" value="F:DNA-binding transcription factor activity"/>
    <property type="evidence" value="ECO:0007669"/>
    <property type="project" value="InterPro"/>
</dbReference>
<comment type="caution">
    <text evidence="3">The sequence shown here is derived from an EMBL/GenBank/DDBJ whole genome shotgun (WGS) entry which is preliminary data.</text>
</comment>
<dbReference type="AlphaFoldDB" id="A0A1Y2BWS1"/>
<accession>A0A1Y2BWS1</accession>
<dbReference type="Pfam" id="PF04082">
    <property type="entry name" value="Fungal_trans"/>
    <property type="match status" value="1"/>
</dbReference>
<feature type="domain" description="Xylanolytic transcriptional activator regulatory" evidence="2">
    <location>
        <begin position="150"/>
        <end position="242"/>
    </location>
</feature>
<protein>
    <recommendedName>
        <fullName evidence="2">Xylanolytic transcriptional activator regulatory domain-containing protein</fullName>
    </recommendedName>
</protein>
<dbReference type="GO" id="GO:0008270">
    <property type="term" value="F:zinc ion binding"/>
    <property type="evidence" value="ECO:0007669"/>
    <property type="project" value="InterPro"/>
</dbReference>
<dbReference type="Proteomes" id="UP000193642">
    <property type="component" value="Unassembled WGS sequence"/>
</dbReference>
<dbReference type="PANTHER" id="PTHR46910">
    <property type="entry name" value="TRANSCRIPTION FACTOR PDR1"/>
    <property type="match status" value="1"/>
</dbReference>
<sequence length="594" mass="67973">MNAVADANAPSDASSKSIKPNVLIAEWLMKSPSFPPLLPPVTGSLLSPEDAQQNTRFPWSHSPLNQFMTALETPFINNESHNWEMEDPDLIPSTSDWLMMWAEITRYGKFAPMDDSFDAEAFLLNYFSLPPVFRLAECAIIAHLYLPSETAVSYYVRARKALIQAMEQPPTLATVQACNTLCQFALSKGQPVTGIQFLRMSLNMILELRLDVDPDDSPWLSHLDLTPRQKEERRRAFWLAYWQIMWLDSNDDIKDVEINCDRIKAPGNVMDPGPVFDYCATRKWECEFLAVIGTLRRHYGTPPKTATDLLQSAQIAHYKMRLKYIQSITPPEFLLLSESPTSISSHEEVIFGTKVTETRENLVLFSLLYNSSISVLHRPTMFLASLKSYHPLLISQETRCTISDSITQCFSASLRIIHLFHFASHMYKHGPEKDRFLYHFLNGTDSYFESVIVVWFLVCRMEPAWWSYIPISHVDFDDLRRWMRQMVDALTSRSKKEEDGPGFLSPITQCLDAMLKEINCVKNIGDIQLDISDENTDFVELGMQVLSIGTKESSPEKVIEPYAFLGLLGYNIAGGLRWKGRSEESWRLFWKLNG</sequence>
<evidence type="ECO:0000313" key="3">
    <source>
        <dbReference type="EMBL" id="ORY39114.1"/>
    </source>
</evidence>
<evidence type="ECO:0000313" key="4">
    <source>
        <dbReference type="Proteomes" id="UP000193642"/>
    </source>
</evidence>
<dbReference type="GO" id="GO:0006351">
    <property type="term" value="P:DNA-templated transcription"/>
    <property type="evidence" value="ECO:0007669"/>
    <property type="project" value="InterPro"/>
</dbReference>
<evidence type="ECO:0000259" key="2">
    <source>
        <dbReference type="Pfam" id="PF04082"/>
    </source>
</evidence>
<proteinExistence type="predicted"/>
<keyword evidence="1" id="KW-0539">Nucleus</keyword>
<evidence type="ECO:0000256" key="1">
    <source>
        <dbReference type="ARBA" id="ARBA00023242"/>
    </source>
</evidence>
<dbReference type="CDD" id="cd12148">
    <property type="entry name" value="fungal_TF_MHR"/>
    <property type="match status" value="1"/>
</dbReference>
<gene>
    <name evidence="3" type="ORF">BCR33DRAFT_853670</name>
</gene>
<name>A0A1Y2BWS1_9FUNG</name>
<dbReference type="GO" id="GO:0003677">
    <property type="term" value="F:DNA binding"/>
    <property type="evidence" value="ECO:0007669"/>
    <property type="project" value="InterPro"/>
</dbReference>
<reference evidence="3 4" key="1">
    <citation type="submission" date="2016-07" db="EMBL/GenBank/DDBJ databases">
        <title>Pervasive Adenine N6-methylation of Active Genes in Fungi.</title>
        <authorList>
            <consortium name="DOE Joint Genome Institute"/>
            <person name="Mondo S.J."/>
            <person name="Dannebaum R.O."/>
            <person name="Kuo R.C."/>
            <person name="Labutti K."/>
            <person name="Haridas S."/>
            <person name="Kuo A."/>
            <person name="Salamov A."/>
            <person name="Ahrendt S.R."/>
            <person name="Lipzen A."/>
            <person name="Sullivan W."/>
            <person name="Andreopoulos W.B."/>
            <person name="Clum A."/>
            <person name="Lindquist E."/>
            <person name="Daum C."/>
            <person name="Ramamoorthy G.K."/>
            <person name="Gryganskyi A."/>
            <person name="Culley D."/>
            <person name="Magnuson J.K."/>
            <person name="James T.Y."/>
            <person name="O'Malley M.A."/>
            <person name="Stajich J.E."/>
            <person name="Spatafora J.W."/>
            <person name="Visel A."/>
            <person name="Grigoriev I.V."/>
        </authorList>
    </citation>
    <scope>NUCLEOTIDE SEQUENCE [LARGE SCALE GENOMIC DNA]</scope>
    <source>
        <strain evidence="3 4">JEL800</strain>
    </source>
</reference>
<dbReference type="PANTHER" id="PTHR46910:SF1">
    <property type="entry name" value="MISCELLANEOUS ZN(II)2CYS6 TRANSCRIPTION FACTOR (EUROFUNG)-RELATED"/>
    <property type="match status" value="1"/>
</dbReference>